<protein>
    <recommendedName>
        <fullName evidence="4">Transmembrane protein</fullName>
    </recommendedName>
</protein>
<organism evidence="2 3">
    <name type="scientific">Paenibacillus woosongensis</name>
    <dbReference type="NCBI Taxonomy" id="307580"/>
    <lineage>
        <taxon>Bacteria</taxon>
        <taxon>Bacillati</taxon>
        <taxon>Bacillota</taxon>
        <taxon>Bacilli</taxon>
        <taxon>Bacillales</taxon>
        <taxon>Paenibacillaceae</taxon>
        <taxon>Paenibacillus</taxon>
    </lineage>
</organism>
<dbReference type="Proteomes" id="UP000681290">
    <property type="component" value="Unassembled WGS sequence"/>
</dbReference>
<evidence type="ECO:0000256" key="1">
    <source>
        <dbReference type="SAM" id="Phobius"/>
    </source>
</evidence>
<dbReference type="EMBL" id="BOSM01000008">
    <property type="protein sequence ID" value="GIP60236.1"/>
    <property type="molecule type" value="Genomic_DNA"/>
</dbReference>
<keyword evidence="1" id="KW-0472">Membrane</keyword>
<name>A0ABQ4MWG1_9BACL</name>
<evidence type="ECO:0000313" key="2">
    <source>
        <dbReference type="EMBL" id="GIP60236.1"/>
    </source>
</evidence>
<reference evidence="2 3" key="1">
    <citation type="submission" date="2021-03" db="EMBL/GenBank/DDBJ databases">
        <title>Antimicrobial resistance genes in bacteria isolated from Japanese honey, and their potential for conferring macrolide and lincosamide resistance in the American foulbrood pathogen Paenibacillus larvae.</title>
        <authorList>
            <person name="Okamoto M."/>
            <person name="Kumagai M."/>
            <person name="Kanamori H."/>
            <person name="Takamatsu D."/>
        </authorList>
    </citation>
    <scope>NUCLEOTIDE SEQUENCE [LARGE SCALE GENOMIC DNA]</scope>
    <source>
        <strain evidence="2 3">J15TS10</strain>
    </source>
</reference>
<evidence type="ECO:0000313" key="3">
    <source>
        <dbReference type="Proteomes" id="UP000681290"/>
    </source>
</evidence>
<gene>
    <name evidence="2" type="ORF">J15TS10_40500</name>
</gene>
<keyword evidence="1" id="KW-0812">Transmembrane</keyword>
<comment type="caution">
    <text evidence="2">The sequence shown here is derived from an EMBL/GenBank/DDBJ whole genome shotgun (WGS) entry which is preliminary data.</text>
</comment>
<keyword evidence="3" id="KW-1185">Reference proteome</keyword>
<accession>A0ABQ4MWG1</accession>
<keyword evidence="1" id="KW-1133">Transmembrane helix</keyword>
<sequence length="70" mass="7778">MSGSRTKERDARIWGNSDRRICVLVHSILIVQLIINGLIVVSFCGKEEDVDLNGFHVSKRREIANNGLGA</sequence>
<evidence type="ECO:0008006" key="4">
    <source>
        <dbReference type="Google" id="ProtNLM"/>
    </source>
</evidence>
<feature type="transmembrane region" description="Helical" evidence="1">
    <location>
        <begin position="21"/>
        <end position="43"/>
    </location>
</feature>
<proteinExistence type="predicted"/>